<evidence type="ECO:0000256" key="7">
    <source>
        <dbReference type="RuleBase" id="RU363032"/>
    </source>
</evidence>
<dbReference type="PANTHER" id="PTHR30151">
    <property type="entry name" value="ALKANE SULFONATE ABC TRANSPORTER-RELATED, MEMBRANE SUBUNIT"/>
    <property type="match status" value="1"/>
</dbReference>
<dbReference type="Pfam" id="PF00528">
    <property type="entry name" value="BPD_transp_1"/>
    <property type="match status" value="1"/>
</dbReference>
<keyword evidence="3" id="KW-1003">Cell membrane</keyword>
<feature type="transmembrane region" description="Helical" evidence="7">
    <location>
        <begin position="217"/>
        <end position="238"/>
    </location>
</feature>
<evidence type="ECO:0000256" key="6">
    <source>
        <dbReference type="ARBA" id="ARBA00023136"/>
    </source>
</evidence>
<keyword evidence="5 7" id="KW-1133">Transmembrane helix</keyword>
<evidence type="ECO:0000313" key="9">
    <source>
        <dbReference type="EMBL" id="WPK13946.1"/>
    </source>
</evidence>
<keyword evidence="10" id="KW-1185">Reference proteome</keyword>
<evidence type="ECO:0000313" key="10">
    <source>
        <dbReference type="Proteomes" id="UP001322664"/>
    </source>
</evidence>
<dbReference type="CDD" id="cd06261">
    <property type="entry name" value="TM_PBP2"/>
    <property type="match status" value="1"/>
</dbReference>
<dbReference type="InterPro" id="IPR035906">
    <property type="entry name" value="MetI-like_sf"/>
</dbReference>
<dbReference type="PROSITE" id="PS50928">
    <property type="entry name" value="ABC_TM1"/>
    <property type="match status" value="1"/>
</dbReference>
<evidence type="ECO:0000256" key="5">
    <source>
        <dbReference type="ARBA" id="ARBA00022989"/>
    </source>
</evidence>
<evidence type="ECO:0000256" key="4">
    <source>
        <dbReference type="ARBA" id="ARBA00022692"/>
    </source>
</evidence>
<dbReference type="SUPFAM" id="SSF161098">
    <property type="entry name" value="MetI-like"/>
    <property type="match status" value="1"/>
</dbReference>
<dbReference type="InterPro" id="IPR000515">
    <property type="entry name" value="MetI-like"/>
</dbReference>
<evidence type="ECO:0000256" key="1">
    <source>
        <dbReference type="ARBA" id="ARBA00004651"/>
    </source>
</evidence>
<dbReference type="Gene3D" id="1.10.3720.10">
    <property type="entry name" value="MetI-like"/>
    <property type="match status" value="1"/>
</dbReference>
<dbReference type="PANTHER" id="PTHR30151:SF20">
    <property type="entry name" value="ABC TRANSPORTER PERMEASE PROTEIN HI_0355-RELATED"/>
    <property type="match status" value="1"/>
</dbReference>
<feature type="domain" description="ABC transmembrane type-1" evidence="8">
    <location>
        <begin position="55"/>
        <end position="235"/>
    </location>
</feature>
<comment type="similarity">
    <text evidence="7">Belongs to the binding-protein-dependent transport system permease family.</text>
</comment>
<keyword evidence="2 7" id="KW-0813">Transport</keyword>
<dbReference type="RefSeq" id="WP_293929758.1">
    <property type="nucleotide sequence ID" value="NZ_CP137624.1"/>
</dbReference>
<feature type="transmembrane region" description="Helical" evidence="7">
    <location>
        <begin position="61"/>
        <end position="83"/>
    </location>
</feature>
<protein>
    <submittedName>
        <fullName evidence="9">ABC transporter permease</fullName>
    </submittedName>
</protein>
<evidence type="ECO:0000256" key="3">
    <source>
        <dbReference type="ARBA" id="ARBA00022475"/>
    </source>
</evidence>
<organism evidence="9 10">
    <name type="scientific">Lysinibacillus louembei</name>
    <dbReference type="NCBI Taxonomy" id="1470088"/>
    <lineage>
        <taxon>Bacteria</taxon>
        <taxon>Bacillati</taxon>
        <taxon>Bacillota</taxon>
        <taxon>Bacilli</taxon>
        <taxon>Bacillales</taxon>
        <taxon>Bacillaceae</taxon>
        <taxon>Lysinibacillus</taxon>
    </lineage>
</organism>
<keyword evidence="4 7" id="KW-0812">Transmembrane</keyword>
<gene>
    <name evidence="9" type="ORF">R6U77_06015</name>
</gene>
<evidence type="ECO:0000259" key="8">
    <source>
        <dbReference type="PROSITE" id="PS50928"/>
    </source>
</evidence>
<dbReference type="Proteomes" id="UP001322664">
    <property type="component" value="Chromosome"/>
</dbReference>
<feature type="transmembrane region" description="Helical" evidence="7">
    <location>
        <begin position="121"/>
        <end position="140"/>
    </location>
</feature>
<name>A0ABZ0S2Q2_9BACI</name>
<keyword evidence="6 7" id="KW-0472">Membrane</keyword>
<dbReference type="EMBL" id="CP137624">
    <property type="protein sequence ID" value="WPK13946.1"/>
    <property type="molecule type" value="Genomic_DNA"/>
</dbReference>
<comment type="subcellular location">
    <subcellularLocation>
        <location evidence="1 7">Cell membrane</location>
        <topology evidence="1 7">Multi-pass membrane protein</topology>
    </subcellularLocation>
</comment>
<evidence type="ECO:0000256" key="2">
    <source>
        <dbReference type="ARBA" id="ARBA00022448"/>
    </source>
</evidence>
<accession>A0ABZ0S2Q2</accession>
<feature type="transmembrane region" description="Helical" evidence="7">
    <location>
        <begin position="90"/>
        <end position="115"/>
    </location>
</feature>
<reference evidence="9 10" key="1">
    <citation type="submission" date="2023-09" db="EMBL/GenBank/DDBJ databases">
        <authorList>
            <person name="Page C.A."/>
            <person name="Perez-Diaz I.M."/>
        </authorList>
    </citation>
    <scope>NUCLEOTIDE SEQUENCE [LARGE SCALE GENOMIC DNA]</scope>
    <source>
        <strain evidence="9 10">Ll15</strain>
    </source>
</reference>
<proteinExistence type="inferred from homology"/>
<feature type="transmembrane region" description="Helical" evidence="7">
    <location>
        <begin position="174"/>
        <end position="197"/>
    </location>
</feature>
<sequence length="252" mass="28074">MKIKSIWKPALALLIAIALWEAATKVWQIEVWLLPSPSTIAKEMIIVFPAFLPHMLATIKLVLVGFSSAIVIGIIVATLLHIFPTAREIVMPFLVISQNIPTIVLAPLFMIWFGLGDFPKYLIIAMTAFFPIAIATLDGFNQTNRECLHYMQMMGATKKQTFFKLQLPDAIPSIFSGIKIAATYSVMTAVVAEWLGAQKGIGVFMTLSASSYRTSRVFVAIVITIILSLAFFGLFLALEKWFTRWKRNEGAQ</sequence>